<evidence type="ECO:0000256" key="1">
    <source>
        <dbReference type="ARBA" id="ARBA00022448"/>
    </source>
</evidence>
<dbReference type="SMART" id="SM00382">
    <property type="entry name" value="AAA"/>
    <property type="match status" value="1"/>
</dbReference>
<evidence type="ECO:0000313" key="6">
    <source>
        <dbReference type="Proteomes" id="UP000178622"/>
    </source>
</evidence>
<evidence type="ECO:0000313" key="5">
    <source>
        <dbReference type="EMBL" id="OFI49612.1"/>
    </source>
</evidence>
<evidence type="ECO:0000259" key="4">
    <source>
        <dbReference type="PROSITE" id="PS50893"/>
    </source>
</evidence>
<sequence>MKSAVVVKNLSKSYKDFTLGDISLSIPQGSIFGLVGENGAGKSTFINAILGIINSSYDTLQYFGKDFEQNQKEIKEEIAVIFDQTHFDLEFTPKLVSGFMKYVYKTWDNGKFENYLLNFNLPKDKKLKEFSRGMKMKFEFAVALSHDTKLLILDEATSGLDPIFRDEILDILRDYSEDEEHTVIMSSHITSDLDKIADYVAFINHGKLVFIRDYDEIQENFGIVTCGLNTLQALSPEDVVAYRKDDYSYKVLINNKHEIRKVFKDLVIENASLEDLMLYTVKGEKLV</sequence>
<keyword evidence="1" id="KW-0813">Transport</keyword>
<feature type="domain" description="ABC transporter" evidence="4">
    <location>
        <begin position="1"/>
        <end position="230"/>
    </location>
</feature>
<organism evidence="5 6">
    <name type="scientific">Floricoccus tropicus</name>
    <dbReference type="NCBI Taxonomy" id="1859473"/>
    <lineage>
        <taxon>Bacteria</taxon>
        <taxon>Bacillati</taxon>
        <taxon>Bacillota</taxon>
        <taxon>Bacilli</taxon>
        <taxon>Lactobacillales</taxon>
        <taxon>Streptococcaceae</taxon>
        <taxon>Floricoccus</taxon>
    </lineage>
</organism>
<dbReference type="RefSeq" id="WP_070792127.1">
    <property type="nucleotide sequence ID" value="NZ_MKIR01000012.1"/>
</dbReference>
<dbReference type="GO" id="GO:0005524">
    <property type="term" value="F:ATP binding"/>
    <property type="evidence" value="ECO:0007669"/>
    <property type="project" value="UniProtKB-KW"/>
</dbReference>
<comment type="caution">
    <text evidence="5">The sequence shown here is derived from an EMBL/GenBank/DDBJ whole genome shotgun (WGS) entry which is preliminary data.</text>
</comment>
<protein>
    <submittedName>
        <fullName evidence="5">ABC transporter</fullName>
    </submittedName>
</protein>
<dbReference type="STRING" id="1859473.BG261_03250"/>
<dbReference type="InterPro" id="IPR027417">
    <property type="entry name" value="P-loop_NTPase"/>
</dbReference>
<dbReference type="InterPro" id="IPR051782">
    <property type="entry name" value="ABC_Transporter_VariousFunc"/>
</dbReference>
<evidence type="ECO:0000256" key="3">
    <source>
        <dbReference type="ARBA" id="ARBA00022840"/>
    </source>
</evidence>
<proteinExistence type="predicted"/>
<dbReference type="InterPro" id="IPR003593">
    <property type="entry name" value="AAA+_ATPase"/>
</dbReference>
<dbReference type="GO" id="GO:0016887">
    <property type="term" value="F:ATP hydrolysis activity"/>
    <property type="evidence" value="ECO:0007669"/>
    <property type="project" value="InterPro"/>
</dbReference>
<keyword evidence="6" id="KW-1185">Reference proteome</keyword>
<gene>
    <name evidence="5" type="ORF">BG261_03250</name>
</gene>
<dbReference type="PROSITE" id="PS50893">
    <property type="entry name" value="ABC_TRANSPORTER_2"/>
    <property type="match status" value="1"/>
</dbReference>
<dbReference type="OrthoDB" id="9804819at2"/>
<dbReference type="PANTHER" id="PTHR42939:SF3">
    <property type="entry name" value="ABC TRANSPORTER ATP-BINDING COMPONENT"/>
    <property type="match status" value="1"/>
</dbReference>
<name>A0A1E8GMZ9_9LACT</name>
<keyword evidence="3" id="KW-0067">ATP-binding</keyword>
<evidence type="ECO:0000256" key="2">
    <source>
        <dbReference type="ARBA" id="ARBA00022741"/>
    </source>
</evidence>
<keyword evidence="2" id="KW-0547">Nucleotide-binding</keyword>
<accession>A0A1E8GMZ9</accession>
<reference evidence="6" key="1">
    <citation type="submission" date="2016-09" db="EMBL/GenBank/DDBJ databases">
        <title>Draft genome sequence of a novel species of the family Streptococcaceae isolated from flowers.</title>
        <authorList>
            <person name="Chuah L.-O."/>
            <person name="Yap K.-P."/>
            <person name="Thong K.L."/>
            <person name="Liong M.T."/>
            <person name="Ahmad R."/>
            <person name="Rusul G."/>
        </authorList>
    </citation>
    <scope>NUCLEOTIDE SEQUENCE [LARGE SCALE GENOMIC DNA]</scope>
    <source>
        <strain evidence="6">DF1</strain>
    </source>
</reference>
<dbReference type="SUPFAM" id="SSF52540">
    <property type="entry name" value="P-loop containing nucleoside triphosphate hydrolases"/>
    <property type="match status" value="1"/>
</dbReference>
<dbReference type="InterPro" id="IPR003439">
    <property type="entry name" value="ABC_transporter-like_ATP-bd"/>
</dbReference>
<dbReference type="Proteomes" id="UP000178622">
    <property type="component" value="Unassembled WGS sequence"/>
</dbReference>
<dbReference type="PANTHER" id="PTHR42939">
    <property type="entry name" value="ABC TRANSPORTER ATP-BINDING PROTEIN ALBC-RELATED"/>
    <property type="match status" value="1"/>
</dbReference>
<dbReference type="Gene3D" id="3.40.50.300">
    <property type="entry name" value="P-loop containing nucleotide triphosphate hydrolases"/>
    <property type="match status" value="1"/>
</dbReference>
<dbReference type="EMBL" id="MKIR01000012">
    <property type="protein sequence ID" value="OFI49612.1"/>
    <property type="molecule type" value="Genomic_DNA"/>
</dbReference>
<dbReference type="Pfam" id="PF00005">
    <property type="entry name" value="ABC_tran"/>
    <property type="match status" value="1"/>
</dbReference>
<dbReference type="AlphaFoldDB" id="A0A1E8GMZ9"/>
<dbReference type="CDD" id="cd03230">
    <property type="entry name" value="ABC_DR_subfamily_A"/>
    <property type="match status" value="1"/>
</dbReference>